<dbReference type="Pfam" id="PF06445">
    <property type="entry name" value="GyrI-like"/>
    <property type="match status" value="1"/>
</dbReference>
<feature type="domain" description="GyrI-like small molecule binding" evidence="1">
    <location>
        <begin position="127"/>
        <end position="199"/>
    </location>
</feature>
<organism evidence="2 3">
    <name type="scientific">Paenibacillus oryzisoli</name>
    <dbReference type="NCBI Taxonomy" id="1850517"/>
    <lineage>
        <taxon>Bacteria</taxon>
        <taxon>Bacillati</taxon>
        <taxon>Bacillota</taxon>
        <taxon>Bacilli</taxon>
        <taxon>Bacillales</taxon>
        <taxon>Paenibacillaceae</taxon>
        <taxon>Paenibacillus</taxon>
    </lineage>
</organism>
<dbReference type="OrthoDB" id="4772335at2"/>
<reference evidence="2 3" key="1">
    <citation type="submission" date="2016-05" db="EMBL/GenBank/DDBJ databases">
        <title>Paenibacillus sp. 1ZS3-15 nov., isolated from the rhizosphere soil.</title>
        <authorList>
            <person name="Zhang X.X."/>
            <person name="Zhang J."/>
        </authorList>
    </citation>
    <scope>NUCLEOTIDE SEQUENCE [LARGE SCALE GENOMIC DNA]</scope>
    <source>
        <strain evidence="2 3">1ZS3-15</strain>
    </source>
</reference>
<dbReference type="PIRSF" id="PIRSF031644">
    <property type="entry name" value="UCP031644"/>
    <property type="match status" value="1"/>
</dbReference>
<evidence type="ECO:0000313" key="2">
    <source>
        <dbReference type="EMBL" id="OAS13189.1"/>
    </source>
</evidence>
<evidence type="ECO:0000313" key="3">
    <source>
        <dbReference type="Proteomes" id="UP000078454"/>
    </source>
</evidence>
<evidence type="ECO:0000259" key="1">
    <source>
        <dbReference type="Pfam" id="PF06445"/>
    </source>
</evidence>
<dbReference type="EMBL" id="LYPB01000097">
    <property type="protein sequence ID" value="OAS13189.1"/>
    <property type="molecule type" value="Genomic_DNA"/>
</dbReference>
<protein>
    <recommendedName>
        <fullName evidence="1">GyrI-like small molecule binding domain-containing protein</fullName>
    </recommendedName>
</protein>
<keyword evidence="3" id="KW-1185">Reference proteome</keyword>
<dbReference type="InterPro" id="IPR029442">
    <property type="entry name" value="GyrI-like"/>
</dbReference>
<name>A0A197ZVD6_9BACL</name>
<dbReference type="RefSeq" id="WP_068671611.1">
    <property type="nucleotide sequence ID" value="NZ_LYPB01000097.1"/>
</dbReference>
<comment type="caution">
    <text evidence="2">The sequence shown here is derived from an EMBL/GenBank/DDBJ whole genome shotgun (WGS) entry which is preliminary data.</text>
</comment>
<dbReference type="InterPro" id="IPR008319">
    <property type="entry name" value="GyrI-like_CCH_Lin2189-like"/>
</dbReference>
<dbReference type="AlphaFoldDB" id="A0A197ZVD6"/>
<dbReference type="InterPro" id="IPR011256">
    <property type="entry name" value="Reg_factor_effector_dom_sf"/>
</dbReference>
<dbReference type="SUPFAM" id="SSF55136">
    <property type="entry name" value="Probable bacterial effector-binding domain"/>
    <property type="match status" value="1"/>
</dbReference>
<dbReference type="STRING" id="1850517.A8708_09910"/>
<dbReference type="Gene3D" id="3.20.80.10">
    <property type="entry name" value="Regulatory factor, effector binding domain"/>
    <property type="match status" value="1"/>
</dbReference>
<proteinExistence type="predicted"/>
<gene>
    <name evidence="2" type="ORF">A8708_09910</name>
</gene>
<accession>A0A197ZVD6</accession>
<dbReference type="Proteomes" id="UP000078454">
    <property type="component" value="Unassembled WGS sequence"/>
</dbReference>
<sequence length="208" mass="23746">MDKLDLAKAYKTYYTARTKPQIVEFEPISYVTIAGKGDPNGTTFANATEALYTVAYGVKGKCKKAEQDFTVPKLEGQWWVDGDPRTALEVPREQWHWKLLIRMPVFVTAELVEEARRGALVKKKELKVIADVGYETLHEGLCVQMLHVGPYATEPETLAQMEHFILKEQLSYRGLHHEIYLSDPRKIDPDKLKTILRYPVQAIEVVKG</sequence>